<organism evidence="3 4">
    <name type="scientific">Oryza sativa subsp. japonica</name>
    <name type="common">Rice</name>
    <dbReference type="NCBI Taxonomy" id="39947"/>
    <lineage>
        <taxon>Eukaryota</taxon>
        <taxon>Viridiplantae</taxon>
        <taxon>Streptophyta</taxon>
        <taxon>Embryophyta</taxon>
        <taxon>Tracheophyta</taxon>
        <taxon>Spermatophyta</taxon>
        <taxon>Magnoliopsida</taxon>
        <taxon>Liliopsida</taxon>
        <taxon>Poales</taxon>
        <taxon>Poaceae</taxon>
        <taxon>BOP clade</taxon>
        <taxon>Oryzoideae</taxon>
        <taxon>Oryzeae</taxon>
        <taxon>Oryzinae</taxon>
        <taxon>Oryza</taxon>
        <taxon>Oryza sativa</taxon>
    </lineage>
</organism>
<dbReference type="InParanoid" id="A0A0P0V4Q2"/>
<feature type="chain" id="PRO_5006056173" evidence="2">
    <location>
        <begin position="28"/>
        <end position="106"/>
    </location>
</feature>
<keyword evidence="2" id="KW-0732">Signal</keyword>
<proteinExistence type="predicted"/>
<evidence type="ECO:0000313" key="3">
    <source>
        <dbReference type="EMBL" id="BAS72952.1"/>
    </source>
</evidence>
<gene>
    <name evidence="3" type="ordered locus">Os01g0591250</name>
    <name evidence="3" type="ORF">OSNPB_010591250</name>
</gene>
<reference evidence="3 4" key="2">
    <citation type="journal article" date="2013" name="Plant Cell Physiol.">
        <title>Rice Annotation Project Database (RAP-DB): an integrative and interactive database for rice genomics.</title>
        <authorList>
            <person name="Sakai H."/>
            <person name="Lee S.S."/>
            <person name="Tanaka T."/>
            <person name="Numa H."/>
            <person name="Kim J."/>
            <person name="Kawahara Y."/>
            <person name="Wakimoto H."/>
            <person name="Yang C.C."/>
            <person name="Iwamoto M."/>
            <person name="Abe T."/>
            <person name="Yamada Y."/>
            <person name="Muto A."/>
            <person name="Inokuchi H."/>
            <person name="Ikemura T."/>
            <person name="Matsumoto T."/>
            <person name="Sasaki T."/>
            <person name="Itoh T."/>
        </authorList>
    </citation>
    <scope>NUCLEOTIDE SEQUENCE [LARGE SCALE GENOMIC DNA]</scope>
    <source>
        <strain evidence="4">cv. Nipponbare</strain>
    </source>
</reference>
<reference evidence="3 4" key="3">
    <citation type="journal article" date="2013" name="Rice">
        <title>Improvement of the Oryza sativa Nipponbare reference genome using next generation sequence and optical map data.</title>
        <authorList>
            <person name="Kawahara Y."/>
            <person name="de la Bastide M."/>
            <person name="Hamilton J.P."/>
            <person name="Kanamori H."/>
            <person name="McCombie W.R."/>
            <person name="Ouyang S."/>
            <person name="Schwartz D.C."/>
            <person name="Tanaka T."/>
            <person name="Wu J."/>
            <person name="Zhou S."/>
            <person name="Childs K.L."/>
            <person name="Davidson R.M."/>
            <person name="Lin H."/>
            <person name="Quesada-Ocampo L."/>
            <person name="Vaillancourt B."/>
            <person name="Sakai H."/>
            <person name="Lee S.S."/>
            <person name="Kim J."/>
            <person name="Numa H."/>
            <person name="Itoh T."/>
            <person name="Buell C.R."/>
            <person name="Matsumoto T."/>
        </authorList>
    </citation>
    <scope>NUCLEOTIDE SEQUENCE [LARGE SCALE GENOMIC DNA]</scope>
    <source>
        <strain evidence="4">cv. Nipponbare</strain>
    </source>
</reference>
<name>A0A0P0V4Q2_ORYSJ</name>
<dbReference type="PaxDb" id="39947-A0A0P0V4Q2"/>
<keyword evidence="1" id="KW-0812">Transmembrane</keyword>
<evidence type="ECO:0000313" key="4">
    <source>
        <dbReference type="Proteomes" id="UP000059680"/>
    </source>
</evidence>
<dbReference type="EMBL" id="AP014957">
    <property type="protein sequence ID" value="BAS72952.1"/>
    <property type="molecule type" value="Genomic_DNA"/>
</dbReference>
<dbReference type="Gramene" id="Os01t0591250-00">
    <property type="protein sequence ID" value="Os01t0591250-00"/>
    <property type="gene ID" value="Os01g0591250"/>
</dbReference>
<evidence type="ECO:0000256" key="1">
    <source>
        <dbReference type="SAM" id="Phobius"/>
    </source>
</evidence>
<reference evidence="4" key="1">
    <citation type="journal article" date="2005" name="Nature">
        <title>The map-based sequence of the rice genome.</title>
        <authorList>
            <consortium name="International rice genome sequencing project (IRGSP)"/>
            <person name="Matsumoto T."/>
            <person name="Wu J."/>
            <person name="Kanamori H."/>
            <person name="Katayose Y."/>
            <person name="Fujisawa M."/>
            <person name="Namiki N."/>
            <person name="Mizuno H."/>
            <person name="Yamamoto K."/>
            <person name="Antonio B.A."/>
            <person name="Baba T."/>
            <person name="Sakata K."/>
            <person name="Nagamura Y."/>
            <person name="Aoki H."/>
            <person name="Arikawa K."/>
            <person name="Arita K."/>
            <person name="Bito T."/>
            <person name="Chiden Y."/>
            <person name="Fujitsuka N."/>
            <person name="Fukunaka R."/>
            <person name="Hamada M."/>
            <person name="Harada C."/>
            <person name="Hayashi A."/>
            <person name="Hijishita S."/>
            <person name="Honda M."/>
            <person name="Hosokawa S."/>
            <person name="Ichikawa Y."/>
            <person name="Idonuma A."/>
            <person name="Iijima M."/>
            <person name="Ikeda M."/>
            <person name="Ikeno M."/>
            <person name="Ito K."/>
            <person name="Ito S."/>
            <person name="Ito T."/>
            <person name="Ito Y."/>
            <person name="Ito Y."/>
            <person name="Iwabuchi A."/>
            <person name="Kamiya K."/>
            <person name="Karasawa W."/>
            <person name="Kurita K."/>
            <person name="Katagiri S."/>
            <person name="Kikuta A."/>
            <person name="Kobayashi H."/>
            <person name="Kobayashi N."/>
            <person name="Machita K."/>
            <person name="Maehara T."/>
            <person name="Masukawa M."/>
            <person name="Mizubayashi T."/>
            <person name="Mukai Y."/>
            <person name="Nagasaki H."/>
            <person name="Nagata Y."/>
            <person name="Naito S."/>
            <person name="Nakashima M."/>
            <person name="Nakama Y."/>
            <person name="Nakamichi Y."/>
            <person name="Nakamura M."/>
            <person name="Meguro A."/>
            <person name="Negishi M."/>
            <person name="Ohta I."/>
            <person name="Ohta T."/>
            <person name="Okamoto M."/>
            <person name="Ono N."/>
            <person name="Saji S."/>
            <person name="Sakaguchi M."/>
            <person name="Sakai K."/>
            <person name="Shibata M."/>
            <person name="Shimokawa T."/>
            <person name="Song J."/>
            <person name="Takazaki Y."/>
            <person name="Terasawa K."/>
            <person name="Tsugane M."/>
            <person name="Tsuji K."/>
            <person name="Ueda S."/>
            <person name="Waki K."/>
            <person name="Yamagata H."/>
            <person name="Yamamoto M."/>
            <person name="Yamamoto S."/>
            <person name="Yamane H."/>
            <person name="Yoshiki S."/>
            <person name="Yoshihara R."/>
            <person name="Yukawa K."/>
            <person name="Zhong H."/>
            <person name="Yano M."/>
            <person name="Yuan Q."/>
            <person name="Ouyang S."/>
            <person name="Liu J."/>
            <person name="Jones K.M."/>
            <person name="Gansberger K."/>
            <person name="Moffat K."/>
            <person name="Hill J."/>
            <person name="Bera J."/>
            <person name="Fadrosh D."/>
            <person name="Jin S."/>
            <person name="Johri S."/>
            <person name="Kim M."/>
            <person name="Overton L."/>
            <person name="Reardon M."/>
            <person name="Tsitrin T."/>
            <person name="Vuong H."/>
            <person name="Weaver B."/>
            <person name="Ciecko A."/>
            <person name="Tallon L."/>
            <person name="Jackson J."/>
            <person name="Pai G."/>
            <person name="Aken S.V."/>
            <person name="Utterback T."/>
            <person name="Reidmuller S."/>
            <person name="Feldblyum T."/>
            <person name="Hsiao J."/>
            <person name="Zismann V."/>
            <person name="Iobst S."/>
            <person name="de Vazeille A.R."/>
            <person name="Buell C.R."/>
            <person name="Ying K."/>
            <person name="Li Y."/>
            <person name="Lu T."/>
            <person name="Huang Y."/>
            <person name="Zhao Q."/>
            <person name="Feng Q."/>
            <person name="Zhang L."/>
            <person name="Zhu J."/>
            <person name="Weng Q."/>
            <person name="Mu J."/>
            <person name="Lu Y."/>
            <person name="Fan D."/>
            <person name="Liu Y."/>
            <person name="Guan J."/>
            <person name="Zhang Y."/>
            <person name="Yu S."/>
            <person name="Liu X."/>
            <person name="Zhang Y."/>
            <person name="Hong G."/>
            <person name="Han B."/>
            <person name="Choisne N."/>
            <person name="Demange N."/>
            <person name="Orjeda G."/>
            <person name="Samain S."/>
            <person name="Cattolico L."/>
            <person name="Pelletier E."/>
            <person name="Couloux A."/>
            <person name="Segurens B."/>
            <person name="Wincker P."/>
            <person name="D'Hont A."/>
            <person name="Scarpelli C."/>
            <person name="Weissenbach J."/>
            <person name="Salanoubat M."/>
            <person name="Quetier F."/>
            <person name="Yu Y."/>
            <person name="Kim H.R."/>
            <person name="Rambo T."/>
            <person name="Currie J."/>
            <person name="Collura K."/>
            <person name="Luo M."/>
            <person name="Yang T."/>
            <person name="Ammiraju J.S.S."/>
            <person name="Engler F."/>
            <person name="Soderlund C."/>
            <person name="Wing R.A."/>
            <person name="Palmer L.E."/>
            <person name="de la Bastide M."/>
            <person name="Spiegel L."/>
            <person name="Nascimento L."/>
            <person name="Zutavern T."/>
            <person name="O'Shaughnessy A."/>
            <person name="Dike S."/>
            <person name="Dedhia N."/>
            <person name="Preston R."/>
            <person name="Balija V."/>
            <person name="McCombie W.R."/>
            <person name="Chow T."/>
            <person name="Chen H."/>
            <person name="Chung M."/>
            <person name="Chen C."/>
            <person name="Shaw J."/>
            <person name="Wu H."/>
            <person name="Hsiao K."/>
            <person name="Chao Y."/>
            <person name="Chu M."/>
            <person name="Cheng C."/>
            <person name="Hour A."/>
            <person name="Lee P."/>
            <person name="Lin S."/>
            <person name="Lin Y."/>
            <person name="Liou J."/>
            <person name="Liu S."/>
            <person name="Hsing Y."/>
            <person name="Raghuvanshi S."/>
            <person name="Mohanty A."/>
            <person name="Bharti A.K."/>
            <person name="Gaur A."/>
            <person name="Gupta V."/>
            <person name="Kumar D."/>
            <person name="Ravi V."/>
            <person name="Vij S."/>
            <person name="Kapur A."/>
            <person name="Khurana P."/>
            <person name="Khurana P."/>
            <person name="Khurana J.P."/>
            <person name="Tyagi A.K."/>
            <person name="Gaikwad K."/>
            <person name="Singh A."/>
            <person name="Dalal V."/>
            <person name="Srivastava S."/>
            <person name="Dixit A."/>
            <person name="Pal A.K."/>
            <person name="Ghazi I.A."/>
            <person name="Yadav M."/>
            <person name="Pandit A."/>
            <person name="Bhargava A."/>
            <person name="Sureshbabu K."/>
            <person name="Batra K."/>
            <person name="Sharma T.R."/>
            <person name="Mohapatra T."/>
            <person name="Singh N.K."/>
            <person name="Messing J."/>
            <person name="Nelson A.B."/>
            <person name="Fuks G."/>
            <person name="Kavchok S."/>
            <person name="Keizer G."/>
            <person name="Linton E."/>
            <person name="Llaca V."/>
            <person name="Song R."/>
            <person name="Tanyolac B."/>
            <person name="Young S."/>
            <person name="Ho-Il K."/>
            <person name="Hahn J.H."/>
            <person name="Sangsakoo G."/>
            <person name="Vanavichit A."/>
            <person name="de Mattos Luiz.A.T."/>
            <person name="Zimmer P.D."/>
            <person name="Malone G."/>
            <person name="Dellagostin O."/>
            <person name="de Oliveira A.C."/>
            <person name="Bevan M."/>
            <person name="Bancroft I."/>
            <person name="Minx P."/>
            <person name="Cordum H."/>
            <person name="Wilson R."/>
            <person name="Cheng Z."/>
            <person name="Jin W."/>
            <person name="Jiang J."/>
            <person name="Leong S.A."/>
            <person name="Iwama H."/>
            <person name="Gojobori T."/>
            <person name="Itoh T."/>
            <person name="Niimura Y."/>
            <person name="Fujii Y."/>
            <person name="Habara T."/>
            <person name="Sakai H."/>
            <person name="Sato Y."/>
            <person name="Wilson G."/>
            <person name="Kumar K."/>
            <person name="McCouch S."/>
            <person name="Juretic N."/>
            <person name="Hoen D."/>
            <person name="Wright S."/>
            <person name="Bruskiewich R."/>
            <person name="Bureau T."/>
            <person name="Miyao A."/>
            <person name="Hirochika H."/>
            <person name="Nishikawa T."/>
            <person name="Kadowaki K."/>
            <person name="Sugiura M."/>
            <person name="Burr B."/>
            <person name="Sasaki T."/>
        </authorList>
    </citation>
    <scope>NUCLEOTIDE SEQUENCE [LARGE SCALE GENOMIC DNA]</scope>
    <source>
        <strain evidence="4">cv. Nipponbare</strain>
    </source>
</reference>
<keyword evidence="4" id="KW-1185">Reference proteome</keyword>
<protein>
    <submittedName>
        <fullName evidence="3">Os01g0591250 protein</fullName>
    </submittedName>
</protein>
<feature type="signal peptide" evidence="2">
    <location>
        <begin position="1"/>
        <end position="27"/>
    </location>
</feature>
<sequence>MFLVTMPAARPYRVLFAFWIASSTVLCKNVQDPVVSGFQLDVHVMLVRLEMFRKRCLLEFHEGHHRPEDFLLRDRHFFLRKRGLLVFRTIWKCAFLFSLKMLLVIF</sequence>
<accession>A0A0P0V4Q2</accession>
<dbReference type="Proteomes" id="UP000059680">
    <property type="component" value="Chromosome 1"/>
</dbReference>
<evidence type="ECO:0000256" key="2">
    <source>
        <dbReference type="SAM" id="SignalP"/>
    </source>
</evidence>
<feature type="transmembrane region" description="Helical" evidence="1">
    <location>
        <begin position="85"/>
        <end position="105"/>
    </location>
</feature>
<keyword evidence="1" id="KW-1133">Transmembrane helix</keyword>
<keyword evidence="1" id="KW-0472">Membrane</keyword>
<dbReference type="AlphaFoldDB" id="A0A0P0V4Q2"/>